<dbReference type="SUPFAM" id="SSF54373">
    <property type="entry name" value="FAD-linked reductases, C-terminal domain"/>
    <property type="match status" value="1"/>
</dbReference>
<dbReference type="PANTHER" id="PTHR11530">
    <property type="entry name" value="D-AMINO ACID OXIDASE"/>
    <property type="match status" value="1"/>
</dbReference>
<sequence>MPEFISKSPLTLGKDITTKSEPAKPPSSTSHHVLVVGAGVTGLTSAWLLLDRGYKVTILSKEWPTFTKEQRLTSQIAGAMWEFPTAPCGPRLKPDNLARLREYALQSYDVYLQLAQDTELAPDFGVRVRKILCGAPYAIAEDEVERERVEAIEQARIPGFRHDKSLIEAYNLSGGVVVDTFEYQTPIIDSDQAIKFILNLVKAKGAQLATGEVKGDFLSHEQELLQQYNADVIVNATGLDAQTTASDTSLYAGRGGLLRVVNDGKTFPKIEHALVVNNKDHMDYNIVFVVPRNENTLILGTFTEEGETENSLTENSPAMVEMRAKCERILPQLKDAKLEPEYPIAQGIRPMRRDDVRIEKESRRAGSRIVHAYGHGTEGWSLAWGSALEVAGLVASY</sequence>
<organism evidence="8 9">
    <name type="scientific">Pestalotiopsis fici (strain W106-1 / CGMCC3.15140)</name>
    <dbReference type="NCBI Taxonomy" id="1229662"/>
    <lineage>
        <taxon>Eukaryota</taxon>
        <taxon>Fungi</taxon>
        <taxon>Dikarya</taxon>
        <taxon>Ascomycota</taxon>
        <taxon>Pezizomycotina</taxon>
        <taxon>Sordariomycetes</taxon>
        <taxon>Xylariomycetidae</taxon>
        <taxon>Amphisphaeriales</taxon>
        <taxon>Sporocadaceae</taxon>
        <taxon>Pestalotiopsis</taxon>
    </lineage>
</organism>
<dbReference type="Gene3D" id="3.40.50.720">
    <property type="entry name" value="NAD(P)-binding Rossmann-like Domain"/>
    <property type="match status" value="1"/>
</dbReference>
<evidence type="ECO:0000256" key="4">
    <source>
        <dbReference type="ARBA" id="ARBA00022827"/>
    </source>
</evidence>
<evidence type="ECO:0000313" key="9">
    <source>
        <dbReference type="Proteomes" id="UP000030651"/>
    </source>
</evidence>
<feature type="binding site" evidence="6">
    <location>
        <position position="349"/>
    </location>
    <ligand>
        <name>D-dopa</name>
        <dbReference type="ChEBI" id="CHEBI:149689"/>
    </ligand>
</feature>
<proteinExistence type="inferred from homology"/>
<keyword evidence="3" id="KW-0285">Flavoprotein</keyword>
<protein>
    <recommendedName>
        <fullName evidence="7">FAD dependent oxidoreductase domain-containing protein</fullName>
    </recommendedName>
</protein>
<evidence type="ECO:0000256" key="2">
    <source>
        <dbReference type="ARBA" id="ARBA00006730"/>
    </source>
</evidence>
<dbReference type="InParanoid" id="W3WYB5"/>
<dbReference type="RefSeq" id="XP_007835460.1">
    <property type="nucleotide sequence ID" value="XM_007837269.1"/>
</dbReference>
<gene>
    <name evidence="8" type="ORF">PFICI_08688</name>
</gene>
<keyword evidence="9" id="KW-1185">Reference proteome</keyword>
<dbReference type="GeneID" id="19273701"/>
<dbReference type="GO" id="GO:0019478">
    <property type="term" value="P:D-amino acid catabolic process"/>
    <property type="evidence" value="ECO:0007669"/>
    <property type="project" value="TreeGrafter"/>
</dbReference>
<dbReference type="AlphaFoldDB" id="W3WYB5"/>
<evidence type="ECO:0000313" key="8">
    <source>
        <dbReference type="EMBL" id="ETS78835.1"/>
    </source>
</evidence>
<reference evidence="9" key="1">
    <citation type="journal article" date="2015" name="BMC Genomics">
        <title>Genomic and transcriptomic analysis of the endophytic fungus Pestalotiopsis fici reveals its lifestyle and high potential for synthesis of natural products.</title>
        <authorList>
            <person name="Wang X."/>
            <person name="Zhang X."/>
            <person name="Liu L."/>
            <person name="Xiang M."/>
            <person name="Wang W."/>
            <person name="Sun X."/>
            <person name="Che Y."/>
            <person name="Guo L."/>
            <person name="Liu G."/>
            <person name="Guo L."/>
            <person name="Wang C."/>
            <person name="Yin W.B."/>
            <person name="Stadler M."/>
            <person name="Zhang X."/>
            <person name="Liu X."/>
        </authorList>
    </citation>
    <scope>NUCLEOTIDE SEQUENCE [LARGE SCALE GENOMIC DNA]</scope>
    <source>
        <strain evidence="9">W106-1 / CGMCC3.15140</strain>
    </source>
</reference>
<dbReference type="GO" id="GO:0005737">
    <property type="term" value="C:cytoplasm"/>
    <property type="evidence" value="ECO:0007669"/>
    <property type="project" value="TreeGrafter"/>
</dbReference>
<dbReference type="EMBL" id="KI912114">
    <property type="protein sequence ID" value="ETS78835.1"/>
    <property type="molecule type" value="Genomic_DNA"/>
</dbReference>
<dbReference type="SUPFAM" id="SSF51971">
    <property type="entry name" value="Nucleotide-binding domain"/>
    <property type="match status" value="1"/>
</dbReference>
<dbReference type="PANTHER" id="PTHR11530:SF25">
    <property type="entry name" value="FAD DEPENDENT OXIDOREDUCTASE DOMAIN-CONTAINING PROTEIN"/>
    <property type="match status" value="1"/>
</dbReference>
<dbReference type="KEGG" id="pfy:PFICI_08688"/>
<evidence type="ECO:0000256" key="3">
    <source>
        <dbReference type="ARBA" id="ARBA00022630"/>
    </source>
</evidence>
<dbReference type="GO" id="GO:0003884">
    <property type="term" value="F:D-amino-acid oxidase activity"/>
    <property type="evidence" value="ECO:0007669"/>
    <property type="project" value="InterPro"/>
</dbReference>
<dbReference type="Gene3D" id="3.30.9.10">
    <property type="entry name" value="D-Amino Acid Oxidase, subunit A, domain 2"/>
    <property type="match status" value="1"/>
</dbReference>
<evidence type="ECO:0000256" key="6">
    <source>
        <dbReference type="PIRSR" id="PIRSR000189-1"/>
    </source>
</evidence>
<comment type="similarity">
    <text evidence="2">Belongs to the DAMOX/DASOX family.</text>
</comment>
<keyword evidence="5" id="KW-0560">Oxidoreductase</keyword>
<dbReference type="eggNOG" id="KOG3923">
    <property type="taxonomic scope" value="Eukaryota"/>
</dbReference>
<evidence type="ECO:0000259" key="7">
    <source>
        <dbReference type="Pfam" id="PF01266"/>
    </source>
</evidence>
<dbReference type="Proteomes" id="UP000030651">
    <property type="component" value="Unassembled WGS sequence"/>
</dbReference>
<dbReference type="OrthoDB" id="2015447at2759"/>
<comment type="cofactor">
    <cofactor evidence="1 6">
        <name>FAD</name>
        <dbReference type="ChEBI" id="CHEBI:57692"/>
    </cofactor>
</comment>
<dbReference type="HOGENOM" id="CLU_034311_4_0_1"/>
<feature type="binding site" evidence="6">
    <location>
        <begin position="73"/>
        <end position="74"/>
    </location>
    <ligand>
        <name>FAD</name>
        <dbReference type="ChEBI" id="CHEBI:57692"/>
    </ligand>
</feature>
<dbReference type="InterPro" id="IPR023209">
    <property type="entry name" value="DAO"/>
</dbReference>
<evidence type="ECO:0000256" key="5">
    <source>
        <dbReference type="ARBA" id="ARBA00023002"/>
    </source>
</evidence>
<evidence type="ECO:0000256" key="1">
    <source>
        <dbReference type="ARBA" id="ARBA00001974"/>
    </source>
</evidence>
<dbReference type="Pfam" id="PF01266">
    <property type="entry name" value="DAO"/>
    <property type="match status" value="1"/>
</dbReference>
<accession>W3WYB5</accession>
<feature type="binding site" evidence="6">
    <location>
        <position position="237"/>
    </location>
    <ligand>
        <name>FAD</name>
        <dbReference type="ChEBI" id="CHEBI:57692"/>
    </ligand>
</feature>
<feature type="domain" description="FAD dependent oxidoreductase" evidence="7">
    <location>
        <begin position="33"/>
        <end position="391"/>
    </location>
</feature>
<name>W3WYB5_PESFW</name>
<dbReference type="GO" id="GO:0071949">
    <property type="term" value="F:FAD binding"/>
    <property type="evidence" value="ECO:0007669"/>
    <property type="project" value="InterPro"/>
</dbReference>
<dbReference type="PIRSF" id="PIRSF000189">
    <property type="entry name" value="D-aa_oxidase"/>
    <property type="match status" value="1"/>
</dbReference>
<keyword evidence="4 6" id="KW-0274">FAD</keyword>
<dbReference type="InterPro" id="IPR006076">
    <property type="entry name" value="FAD-dep_OxRdtase"/>
</dbReference>
<feature type="binding site" evidence="6">
    <location>
        <position position="213"/>
    </location>
    <ligand>
        <name>FAD</name>
        <dbReference type="ChEBI" id="CHEBI:57692"/>
    </ligand>
</feature>